<dbReference type="Gramene" id="TVU13445">
    <property type="protein sequence ID" value="TVU13445"/>
    <property type="gene ID" value="EJB05_40502"/>
</dbReference>
<comment type="caution">
    <text evidence="3">The sequence shown here is derived from an EMBL/GenBank/DDBJ whole genome shotgun (WGS) entry which is preliminary data.</text>
</comment>
<accession>A0A5J9TQB2</accession>
<keyword evidence="4" id="KW-1185">Reference proteome</keyword>
<dbReference type="EMBL" id="RWGY01000034">
    <property type="protein sequence ID" value="TVU13445.1"/>
    <property type="molecule type" value="Genomic_DNA"/>
</dbReference>
<feature type="compositionally biased region" description="Low complexity" evidence="1">
    <location>
        <begin position="111"/>
        <end position="123"/>
    </location>
</feature>
<evidence type="ECO:0000313" key="3">
    <source>
        <dbReference type="EMBL" id="TVU13445.1"/>
    </source>
</evidence>
<feature type="region of interest" description="Disordered" evidence="1">
    <location>
        <begin position="40"/>
        <end position="130"/>
    </location>
</feature>
<dbReference type="InterPro" id="IPR001810">
    <property type="entry name" value="F-box_dom"/>
</dbReference>
<evidence type="ECO:0000259" key="2">
    <source>
        <dbReference type="SMART" id="SM00256"/>
    </source>
</evidence>
<feature type="non-terminal residue" evidence="3">
    <location>
        <position position="1"/>
    </location>
</feature>
<name>A0A5J9TQB2_9POAL</name>
<evidence type="ECO:0000256" key="1">
    <source>
        <dbReference type="SAM" id="MobiDB-lite"/>
    </source>
</evidence>
<gene>
    <name evidence="3" type="ORF">EJB05_40502</name>
</gene>
<protein>
    <recommendedName>
        <fullName evidence="2">F-box domain-containing protein</fullName>
    </recommendedName>
</protein>
<dbReference type="AlphaFoldDB" id="A0A5J9TQB2"/>
<proteinExistence type="predicted"/>
<feature type="domain" description="F-box" evidence="2">
    <location>
        <begin position="137"/>
        <end position="178"/>
    </location>
</feature>
<dbReference type="InterPro" id="IPR056594">
    <property type="entry name" value="AT5G49610-like_b-prop"/>
</dbReference>
<dbReference type="Gene3D" id="1.20.1280.50">
    <property type="match status" value="1"/>
</dbReference>
<feature type="compositionally biased region" description="Low complexity" evidence="1">
    <location>
        <begin position="73"/>
        <end position="85"/>
    </location>
</feature>
<evidence type="ECO:0000313" key="4">
    <source>
        <dbReference type="Proteomes" id="UP000324897"/>
    </source>
</evidence>
<dbReference type="PANTHER" id="PTHR33207">
    <property type="entry name" value="F-BOX DOMAIN CONTAINING PROTEIN-RELATED"/>
    <property type="match status" value="1"/>
</dbReference>
<dbReference type="InterPro" id="IPR036047">
    <property type="entry name" value="F-box-like_dom_sf"/>
</dbReference>
<dbReference type="SMART" id="SM00256">
    <property type="entry name" value="FBOX"/>
    <property type="match status" value="1"/>
</dbReference>
<reference evidence="3 4" key="1">
    <citation type="journal article" date="2019" name="Sci. Rep.">
        <title>A high-quality genome of Eragrostis curvula grass provides insights into Poaceae evolution and supports new strategies to enhance forage quality.</title>
        <authorList>
            <person name="Carballo J."/>
            <person name="Santos B.A.C.M."/>
            <person name="Zappacosta D."/>
            <person name="Garbus I."/>
            <person name="Selva J.P."/>
            <person name="Gallo C.A."/>
            <person name="Diaz A."/>
            <person name="Albertini E."/>
            <person name="Caccamo M."/>
            <person name="Echenique V."/>
        </authorList>
    </citation>
    <scope>NUCLEOTIDE SEQUENCE [LARGE SCALE GENOMIC DNA]</scope>
    <source>
        <strain evidence="4">cv. Victoria</strain>
        <tissue evidence="3">Leaf</tissue>
    </source>
</reference>
<dbReference type="OrthoDB" id="635990at2759"/>
<dbReference type="Pfam" id="PF12937">
    <property type="entry name" value="F-box-like"/>
    <property type="match status" value="1"/>
</dbReference>
<dbReference type="Proteomes" id="UP000324897">
    <property type="component" value="Unassembled WGS sequence"/>
</dbReference>
<dbReference type="Pfam" id="PF23635">
    <property type="entry name" value="Beta-prop_AT5G49610-like"/>
    <property type="match status" value="1"/>
</dbReference>
<organism evidence="3 4">
    <name type="scientific">Eragrostis curvula</name>
    <name type="common">weeping love grass</name>
    <dbReference type="NCBI Taxonomy" id="38414"/>
    <lineage>
        <taxon>Eukaryota</taxon>
        <taxon>Viridiplantae</taxon>
        <taxon>Streptophyta</taxon>
        <taxon>Embryophyta</taxon>
        <taxon>Tracheophyta</taxon>
        <taxon>Spermatophyta</taxon>
        <taxon>Magnoliopsida</taxon>
        <taxon>Liliopsida</taxon>
        <taxon>Poales</taxon>
        <taxon>Poaceae</taxon>
        <taxon>PACMAD clade</taxon>
        <taxon>Chloridoideae</taxon>
        <taxon>Eragrostideae</taxon>
        <taxon>Eragrostidinae</taxon>
        <taxon>Eragrostis</taxon>
    </lineage>
</organism>
<sequence length="523" mass="57967">MDSNDSRRKRKLKRIPASRFHPLSRLLLFYGPFFYNSKCAPVQSGKSRRKRKREGEEASRTSATPRCDDLRGPSPHAAASRTSTTPRRRSSPHTAASRTSAAPLRDDLRGSSPHAAASRTSATPRRRSSPHAPVAFLCDDVLTNVLLRLPSLATLARAALVCKRWHRLATSADFLPRFRALHRSPLLLGCFVSAGLPYFGGIFYRAHVSDRDLAVAVRGGVRESSLEAAAGVKRLRWRIMDCRDGVLLLATRDQFILFNPVSRRRINLRRPPSCPRSNMRSYHCCLLPPSPRGVSSFRVVLLEEAFSDLVRAHVYSCGTGEWSSHQPWAQRIGVQLACEASMHADGRIYWKYIKAGSGMLCLDTGSMEFSNVALPPVPDLPWLDAARYVVGDTEDGACCLLCVTRLAQHDNAAYALQVWIRNKEAASWELHKQVHGFLHLMMTAGGSIRLYHVLQVCAVTAGIVLLKSLGVSGRSRYVTFSLKSLIAGLGCSSASKLPLKADFFTSRSWKALAYPYIMAWPPS</sequence>
<dbReference type="SUPFAM" id="SSF81383">
    <property type="entry name" value="F-box domain"/>
    <property type="match status" value="1"/>
</dbReference>